<comment type="caution">
    <text evidence="2">The sequence shown here is derived from an EMBL/GenBank/DDBJ whole genome shotgun (WGS) entry which is preliminary data.</text>
</comment>
<gene>
    <name evidence="2" type="ORF">GS429_03885</name>
</gene>
<evidence type="ECO:0000256" key="1">
    <source>
        <dbReference type="SAM" id="MobiDB-lite"/>
    </source>
</evidence>
<organism evidence="2 3">
    <name type="scientific">Natronorubrum halalkaliphilum</name>
    <dbReference type="NCBI Taxonomy" id="2691917"/>
    <lineage>
        <taxon>Archaea</taxon>
        <taxon>Methanobacteriati</taxon>
        <taxon>Methanobacteriota</taxon>
        <taxon>Stenosarchaea group</taxon>
        <taxon>Halobacteria</taxon>
        <taxon>Halobacteriales</taxon>
        <taxon>Natrialbaceae</taxon>
        <taxon>Natronorubrum</taxon>
    </lineage>
</organism>
<dbReference type="AlphaFoldDB" id="A0A6B0VI70"/>
<feature type="region of interest" description="Disordered" evidence="1">
    <location>
        <begin position="1"/>
        <end position="67"/>
    </location>
</feature>
<reference evidence="2 3" key="1">
    <citation type="submission" date="2020-01" db="EMBL/GenBank/DDBJ databases">
        <title>Natronorubrum sp. JWXQ-INN 674 isolated from Inner Mongolia Autonomous Region of China.</title>
        <authorList>
            <person name="Xue Q."/>
        </authorList>
    </citation>
    <scope>NUCLEOTIDE SEQUENCE [LARGE SCALE GENOMIC DNA]</scope>
    <source>
        <strain evidence="2 3">JWXQ-INN-674</strain>
    </source>
</reference>
<feature type="compositionally biased region" description="Low complexity" evidence="1">
    <location>
        <begin position="35"/>
        <end position="53"/>
    </location>
</feature>
<dbReference type="Proteomes" id="UP000434101">
    <property type="component" value="Unassembled WGS sequence"/>
</dbReference>
<accession>A0A6B0VI70</accession>
<evidence type="ECO:0000313" key="3">
    <source>
        <dbReference type="Proteomes" id="UP000434101"/>
    </source>
</evidence>
<sequence>MSDRRLERRRGRLPDARTRIVTGTNRRNDTGGSSGSSDSSDTDTDSNIGSNSDGDGDTDRLAQVILS</sequence>
<evidence type="ECO:0000313" key="2">
    <source>
        <dbReference type="EMBL" id="MXV61214.1"/>
    </source>
</evidence>
<proteinExistence type="predicted"/>
<feature type="compositionally biased region" description="Basic and acidic residues" evidence="1">
    <location>
        <begin position="1"/>
        <end position="18"/>
    </location>
</feature>
<dbReference type="RefSeq" id="WP_160062896.1">
    <property type="nucleotide sequence ID" value="NZ_WUYX01000015.1"/>
</dbReference>
<protein>
    <submittedName>
        <fullName evidence="2">Uncharacterized protein</fullName>
    </submittedName>
</protein>
<dbReference type="EMBL" id="WUYX01000015">
    <property type="protein sequence ID" value="MXV61214.1"/>
    <property type="molecule type" value="Genomic_DNA"/>
</dbReference>
<keyword evidence="3" id="KW-1185">Reference proteome</keyword>
<name>A0A6B0VI70_9EURY</name>